<feature type="domain" description="Solute-binding protein family 3/N-terminal" evidence="5">
    <location>
        <begin position="30"/>
        <end position="251"/>
    </location>
</feature>
<dbReference type="Pfam" id="PF00497">
    <property type="entry name" value="SBP_bac_3"/>
    <property type="match status" value="1"/>
</dbReference>
<feature type="chain" id="PRO_5014178066" evidence="4">
    <location>
        <begin position="20"/>
        <end position="265"/>
    </location>
</feature>
<keyword evidence="2" id="KW-0813">Transport</keyword>
<accession>A0A2I1NCB7</accession>
<sequence length="265" mass="29589">MKFFKLFLGIFFALNLVNAASLGEIKERGNIKIGVFGDKPPFGYIDENGKNQGFDVALAKQMSKALFGDENKVEYTVVEAASRVDFLRANKVDVILANFTQTKDRAKVVDFAKPYMKVSIGVVSKNGDIKSVDDLKGKTLLLNKGTTADIYFTKNYKDLKTMKFDQNTETFAALLDGRGEALAHDNTLLFAWVKNNPEYKVGIESIGDHDVIAPAVKKGNKELLEWINELITKLNDEKFFHKAYDETIKPIYGDSINPASVLVED</sequence>
<dbReference type="PANTHER" id="PTHR30085:SF6">
    <property type="entry name" value="ABC TRANSPORTER GLUTAMINE-BINDING PROTEIN GLNH"/>
    <property type="match status" value="1"/>
</dbReference>
<keyword evidence="3 4" id="KW-0732">Signal</keyword>
<evidence type="ECO:0000256" key="1">
    <source>
        <dbReference type="ARBA" id="ARBA00010333"/>
    </source>
</evidence>
<dbReference type="EMBL" id="PKHU01000001">
    <property type="protein sequence ID" value="PKZ30043.1"/>
    <property type="molecule type" value="Genomic_DNA"/>
</dbReference>
<comment type="similarity">
    <text evidence="1">Belongs to the bacterial solute-binding protein 3 family.</text>
</comment>
<evidence type="ECO:0000256" key="4">
    <source>
        <dbReference type="SAM" id="SignalP"/>
    </source>
</evidence>
<comment type="caution">
    <text evidence="6">The sequence shown here is derived from an EMBL/GenBank/DDBJ whole genome shotgun (WGS) entry which is preliminary data.</text>
</comment>
<evidence type="ECO:0000256" key="3">
    <source>
        <dbReference type="ARBA" id="ARBA00022729"/>
    </source>
</evidence>
<feature type="signal peptide" evidence="4">
    <location>
        <begin position="1"/>
        <end position="19"/>
    </location>
</feature>
<evidence type="ECO:0000256" key="2">
    <source>
        <dbReference type="ARBA" id="ARBA00022448"/>
    </source>
</evidence>
<organism evidence="6 7">
    <name type="scientific">Campylobacter ureolyticus</name>
    <dbReference type="NCBI Taxonomy" id="827"/>
    <lineage>
        <taxon>Bacteria</taxon>
        <taxon>Pseudomonadati</taxon>
        <taxon>Campylobacterota</taxon>
        <taxon>Epsilonproteobacteria</taxon>
        <taxon>Campylobacterales</taxon>
        <taxon>Campylobacteraceae</taxon>
        <taxon>Campylobacter</taxon>
    </lineage>
</organism>
<dbReference type="SUPFAM" id="SSF53850">
    <property type="entry name" value="Periplasmic binding protein-like II"/>
    <property type="match status" value="1"/>
</dbReference>
<gene>
    <name evidence="6" type="ORF">CYJ41_00970</name>
</gene>
<protein>
    <submittedName>
        <fullName evidence="6">ABC transporter substrate-binding protein</fullName>
    </submittedName>
</protein>
<dbReference type="GO" id="GO:0005576">
    <property type="term" value="C:extracellular region"/>
    <property type="evidence" value="ECO:0007669"/>
    <property type="project" value="TreeGrafter"/>
</dbReference>
<dbReference type="InterPro" id="IPR051455">
    <property type="entry name" value="Bact_solute-bind_prot3"/>
</dbReference>
<dbReference type="InterPro" id="IPR001638">
    <property type="entry name" value="Solute-binding_3/MltF_N"/>
</dbReference>
<evidence type="ECO:0000313" key="6">
    <source>
        <dbReference type="EMBL" id="PKZ30043.1"/>
    </source>
</evidence>
<dbReference type="SMART" id="SM00062">
    <property type="entry name" value="PBPb"/>
    <property type="match status" value="1"/>
</dbReference>
<evidence type="ECO:0000313" key="7">
    <source>
        <dbReference type="Proteomes" id="UP000234639"/>
    </source>
</evidence>
<name>A0A2I1NCB7_9BACT</name>
<dbReference type="PANTHER" id="PTHR30085">
    <property type="entry name" value="AMINO ACID ABC TRANSPORTER PERMEASE"/>
    <property type="match status" value="1"/>
</dbReference>
<dbReference type="AlphaFoldDB" id="A0A2I1NCB7"/>
<dbReference type="RefSeq" id="WP_101636525.1">
    <property type="nucleotide sequence ID" value="NZ_PKHU01000001.1"/>
</dbReference>
<dbReference type="Gene3D" id="3.40.190.10">
    <property type="entry name" value="Periplasmic binding protein-like II"/>
    <property type="match status" value="2"/>
</dbReference>
<reference evidence="6 7" key="1">
    <citation type="submission" date="2017-12" db="EMBL/GenBank/DDBJ databases">
        <title>Phylogenetic diversity of female urinary microbiome.</title>
        <authorList>
            <person name="Thomas-White K."/>
            <person name="Wolfe A.J."/>
        </authorList>
    </citation>
    <scope>NUCLEOTIDE SEQUENCE [LARGE SCALE GENOMIC DNA]</scope>
    <source>
        <strain evidence="6 7">UMB0112</strain>
    </source>
</reference>
<proteinExistence type="inferred from homology"/>
<dbReference type="GO" id="GO:0006865">
    <property type="term" value="P:amino acid transport"/>
    <property type="evidence" value="ECO:0007669"/>
    <property type="project" value="TreeGrafter"/>
</dbReference>
<dbReference type="GO" id="GO:0030288">
    <property type="term" value="C:outer membrane-bounded periplasmic space"/>
    <property type="evidence" value="ECO:0007669"/>
    <property type="project" value="TreeGrafter"/>
</dbReference>
<dbReference type="CDD" id="cd13694">
    <property type="entry name" value="PBP2_Cysteine"/>
    <property type="match status" value="1"/>
</dbReference>
<evidence type="ECO:0000259" key="5">
    <source>
        <dbReference type="SMART" id="SM00062"/>
    </source>
</evidence>
<dbReference type="Proteomes" id="UP000234639">
    <property type="component" value="Unassembled WGS sequence"/>
</dbReference>